<protein>
    <submittedName>
        <fullName evidence="1">Uncharacterized protein</fullName>
    </submittedName>
</protein>
<comment type="caution">
    <text evidence="1">The sequence shown here is derived from an EMBL/GenBank/DDBJ whole genome shotgun (WGS) entry which is preliminary data.</text>
</comment>
<proteinExistence type="predicted"/>
<dbReference type="Proteomes" id="UP000244069">
    <property type="component" value="Unassembled WGS sequence"/>
</dbReference>
<dbReference type="AlphaFoldDB" id="A0A2T6B7D5"/>
<dbReference type="RefSeq" id="WP_107974444.1">
    <property type="nucleotide sequence ID" value="NZ_BMEZ01000002.1"/>
</dbReference>
<sequence>MSRLLALQKLVLCVPATCQSVVKRGRSDKGIGRQVGDAAFLETVIRRAKRFSRAEINRLLPSGDGKENETTPAQIEDVKMVASLATTWSLK</sequence>
<organism evidence="1 2">
    <name type="scientific">Allosediminivita pacifica</name>
    <dbReference type="NCBI Taxonomy" id="1267769"/>
    <lineage>
        <taxon>Bacteria</taxon>
        <taxon>Pseudomonadati</taxon>
        <taxon>Pseudomonadota</taxon>
        <taxon>Alphaproteobacteria</taxon>
        <taxon>Rhodobacterales</taxon>
        <taxon>Paracoccaceae</taxon>
        <taxon>Allosediminivita</taxon>
    </lineage>
</organism>
<gene>
    <name evidence="1" type="ORF">C8N44_1027</name>
</gene>
<accession>A0A2T6B7D5</accession>
<dbReference type="EMBL" id="QBKN01000002">
    <property type="protein sequence ID" value="PTX51963.1"/>
    <property type="molecule type" value="Genomic_DNA"/>
</dbReference>
<evidence type="ECO:0000313" key="2">
    <source>
        <dbReference type="Proteomes" id="UP000244069"/>
    </source>
</evidence>
<evidence type="ECO:0000313" key="1">
    <source>
        <dbReference type="EMBL" id="PTX51963.1"/>
    </source>
</evidence>
<keyword evidence="2" id="KW-1185">Reference proteome</keyword>
<name>A0A2T6B7D5_9RHOB</name>
<reference evidence="1 2" key="1">
    <citation type="submission" date="2018-04" db="EMBL/GenBank/DDBJ databases">
        <title>Genomic Encyclopedia of Archaeal and Bacterial Type Strains, Phase II (KMG-II): from individual species to whole genera.</title>
        <authorList>
            <person name="Goeker M."/>
        </authorList>
    </citation>
    <scope>NUCLEOTIDE SEQUENCE [LARGE SCALE GENOMIC DNA]</scope>
    <source>
        <strain evidence="1 2">DSM 29329</strain>
    </source>
</reference>